<dbReference type="EMBL" id="UFQS01001260">
    <property type="protein sequence ID" value="SSX10014.1"/>
    <property type="molecule type" value="Genomic_DNA"/>
</dbReference>
<name>A0A336MHM1_CULSO</name>
<reference evidence="10" key="1">
    <citation type="submission" date="2018-04" db="EMBL/GenBank/DDBJ databases">
        <authorList>
            <person name="Go L.Y."/>
            <person name="Mitchell J.A."/>
        </authorList>
    </citation>
    <scope>NUCLEOTIDE SEQUENCE</scope>
    <source>
        <tissue evidence="10">Whole organism</tissue>
    </source>
</reference>
<keyword evidence="5 7" id="KW-0378">Hydrolase</keyword>
<dbReference type="Gene3D" id="1.50.10.10">
    <property type="match status" value="2"/>
</dbReference>
<evidence type="ECO:0000256" key="3">
    <source>
        <dbReference type="ARBA" id="ARBA00012757"/>
    </source>
</evidence>
<dbReference type="InterPro" id="IPR001661">
    <property type="entry name" value="Glyco_hydro_37"/>
</dbReference>
<evidence type="ECO:0000256" key="8">
    <source>
        <dbReference type="SAM" id="MobiDB-lite"/>
    </source>
</evidence>
<evidence type="ECO:0000313" key="10">
    <source>
        <dbReference type="EMBL" id="SSX10014.1"/>
    </source>
</evidence>
<feature type="chain" id="PRO_5033343262" description="Trehalase" evidence="9">
    <location>
        <begin position="21"/>
        <end position="1281"/>
    </location>
</feature>
<evidence type="ECO:0000313" key="11">
    <source>
        <dbReference type="EMBL" id="SSX29736.1"/>
    </source>
</evidence>
<accession>A0A336MHM1</accession>
<dbReference type="Pfam" id="PF01204">
    <property type="entry name" value="Trehalase"/>
    <property type="match status" value="2"/>
</dbReference>
<proteinExistence type="inferred from homology"/>
<evidence type="ECO:0000256" key="9">
    <source>
        <dbReference type="SAM" id="SignalP"/>
    </source>
</evidence>
<reference evidence="11" key="2">
    <citation type="submission" date="2018-07" db="EMBL/GenBank/DDBJ databases">
        <authorList>
            <person name="Quirk P.G."/>
            <person name="Krulwich T.A."/>
        </authorList>
    </citation>
    <scope>NUCLEOTIDE SEQUENCE</scope>
</reference>
<dbReference type="PROSITE" id="PS00928">
    <property type="entry name" value="TREHALASE_2"/>
    <property type="match status" value="2"/>
</dbReference>
<evidence type="ECO:0000256" key="4">
    <source>
        <dbReference type="ARBA" id="ARBA00019905"/>
    </source>
</evidence>
<dbReference type="VEuPathDB" id="VectorBase:CSON001646"/>
<dbReference type="SUPFAM" id="SSF48208">
    <property type="entry name" value="Six-hairpin glycosidases"/>
    <property type="match status" value="2"/>
</dbReference>
<gene>
    <name evidence="11" type="primary">CSON001646</name>
</gene>
<sequence>MTKFLLAFLSLLTSPYLSSCKLYDCADISPENCMLFKKLAYEVVTENYPLPPPCPSEIFCHGNLLHTVQMAGIFNDSKTFVDMKMKASPNETLNKFNDFMKIHNQKPSNVDLKSWVEENFDKPGSEFEDWIPDDWHKEPKFLENIKDIALREWASDLNYLWLKLGRKMTKDVQDNTDRYSIIPVDHPVIVPGGRFREFYYWDSYWILRGLLLSEMQNTAKGMLLNFRSIIQRFGFIPNGGRIYYSARSQPPLLAAMIKTYVDTTKDTEFAKDSVEDLEREFEFWMNNHTIVVNGYTLAVYGDKSTGPRPESYKEDVDTGADFPSEEEKEEHYAELKAAAESGMDFSSRWFIKDGTNKGTLRDLKTRSIVPVDLNAILYWNAVIISEFFELSGDTNKARIYKEKANELLEAINNVLWHDDVGIWLDYDLINDKRRDYFVTSNLFPLWTKAYSQQNEQKIIKSVLSYIEKQGLDEYPGGVPNTFEQTGEQWDFPNVWPPLQYAVVMGLDNLNDNQTKQLAYDWALRWVRSNFIAYRDTRAMYEKYSALELGGHGGGGEYEIQLGFGWSNGVVMDFLAKYGDRITASDHTDNSALSLALASPATTSLLATLVTFLTSSLSRVFHTVFTSTQFISKILHVVYSKMTITLNSAVVYLSIIQILVIINLDFVSSVFILPHPSITHYNVTQNNSTLKSSSSVILTISESSDFSNLEPQCPSQIYCYGNLLHTVQMASIYSDSKTFVDMKMHVSEAETLVKFNAFMTEHSQQPSKGQIKEWVENNFTPRGNEFVDWIPGDWKREPKFLNSIKDNALREWASDLNSFWIKLGRKMKDDVKLNENLYSLIHVPNPLIVPGGRFLEIYYWDSYWILRGLLHCEMYQTTKGILENFRSMLNRFGHIPNGGRVYYLGRSQPPLLTLMIKSYYDFTQDQEFVLNSLDDLEKEFQFFMDLHTVEVNGTKLFRYIDNTFGPRPESYREDYLSAQVFTSDEEKENFYSEMKAGAESGMDFTSRWFIARDGSNKGKLTDIKTRSIIPVELNAIMYRNAMLLSEWFGWQKNEIKVKYYKDTADAILNAMNQILWHDDVGTWLDFDILNNRRRNYFSSSNLSPLWLKAYKNGDENYISFKILDYIKKSGADEYPGGIPNTLEHTGEQWDFPNVWAPLQHMIIIGLSQLPNQEAREMAFNWTVKYIRNNFLTYRDTRAMFEKYSVTEVGSGGGGGEYEIQLGFGWSNGAVLDLLEKYGDKLVAIDHSDNGTSASNLSCKINALSLISSVFVFVVMMIIKNHD</sequence>
<dbReference type="EC" id="3.2.1.28" evidence="3 7"/>
<keyword evidence="9" id="KW-0732">Signal</keyword>
<dbReference type="PANTHER" id="PTHR23403:SF1">
    <property type="entry name" value="TREHALASE"/>
    <property type="match status" value="1"/>
</dbReference>
<evidence type="ECO:0000256" key="5">
    <source>
        <dbReference type="ARBA" id="ARBA00022801"/>
    </source>
</evidence>
<dbReference type="GO" id="GO:0004555">
    <property type="term" value="F:alpha,alpha-trehalase activity"/>
    <property type="evidence" value="ECO:0007669"/>
    <property type="project" value="UniProtKB-EC"/>
</dbReference>
<dbReference type="InterPro" id="IPR018232">
    <property type="entry name" value="Glyco_hydro_37_CS"/>
</dbReference>
<dbReference type="PANTHER" id="PTHR23403">
    <property type="entry name" value="TREHALASE"/>
    <property type="match status" value="1"/>
</dbReference>
<dbReference type="InterPro" id="IPR008928">
    <property type="entry name" value="6-hairpin_glycosidase_sf"/>
</dbReference>
<dbReference type="GO" id="GO:0005993">
    <property type="term" value="P:trehalose catabolic process"/>
    <property type="evidence" value="ECO:0007669"/>
    <property type="project" value="TreeGrafter"/>
</dbReference>
<evidence type="ECO:0000256" key="1">
    <source>
        <dbReference type="ARBA" id="ARBA00001576"/>
    </source>
</evidence>
<comment type="similarity">
    <text evidence="2 7">Belongs to the glycosyl hydrolase 37 family.</text>
</comment>
<dbReference type="PRINTS" id="PR00744">
    <property type="entry name" value="GLHYDRLASE37"/>
</dbReference>
<dbReference type="EMBL" id="UFQT01001260">
    <property type="protein sequence ID" value="SSX29736.1"/>
    <property type="molecule type" value="Genomic_DNA"/>
</dbReference>
<feature type="region of interest" description="Disordered" evidence="8">
    <location>
        <begin position="306"/>
        <end position="325"/>
    </location>
</feature>
<dbReference type="PROSITE" id="PS00927">
    <property type="entry name" value="TREHALASE_1"/>
    <property type="match status" value="2"/>
</dbReference>
<protein>
    <recommendedName>
        <fullName evidence="4 7">Trehalase</fullName>
        <ecNumber evidence="3 7">3.2.1.28</ecNumber>
    </recommendedName>
    <alternativeName>
        <fullName evidence="7">Alpha-trehalose glucohydrolase</fullName>
    </alternativeName>
</protein>
<evidence type="ECO:0000256" key="6">
    <source>
        <dbReference type="ARBA" id="ARBA00023295"/>
    </source>
</evidence>
<evidence type="ECO:0000256" key="7">
    <source>
        <dbReference type="RuleBase" id="RU361180"/>
    </source>
</evidence>
<comment type="catalytic activity">
    <reaction evidence="1 7">
        <text>alpha,alpha-trehalose + H2O = alpha-D-glucose + beta-D-glucose</text>
        <dbReference type="Rhea" id="RHEA:32675"/>
        <dbReference type="ChEBI" id="CHEBI:15377"/>
        <dbReference type="ChEBI" id="CHEBI:15903"/>
        <dbReference type="ChEBI" id="CHEBI:16551"/>
        <dbReference type="ChEBI" id="CHEBI:17925"/>
        <dbReference type="EC" id="3.2.1.28"/>
    </reaction>
</comment>
<dbReference type="InterPro" id="IPR012341">
    <property type="entry name" value="6hp_glycosidase-like_sf"/>
</dbReference>
<organism evidence="11">
    <name type="scientific">Culicoides sonorensis</name>
    <name type="common">Biting midge</name>
    <dbReference type="NCBI Taxonomy" id="179676"/>
    <lineage>
        <taxon>Eukaryota</taxon>
        <taxon>Metazoa</taxon>
        <taxon>Ecdysozoa</taxon>
        <taxon>Arthropoda</taxon>
        <taxon>Hexapoda</taxon>
        <taxon>Insecta</taxon>
        <taxon>Pterygota</taxon>
        <taxon>Neoptera</taxon>
        <taxon>Endopterygota</taxon>
        <taxon>Diptera</taxon>
        <taxon>Nematocera</taxon>
        <taxon>Chironomoidea</taxon>
        <taxon>Ceratopogonidae</taxon>
        <taxon>Ceratopogoninae</taxon>
        <taxon>Culicoides</taxon>
        <taxon>Monoculicoides</taxon>
    </lineage>
</organism>
<keyword evidence="6 7" id="KW-0326">Glycosidase</keyword>
<evidence type="ECO:0000256" key="2">
    <source>
        <dbReference type="ARBA" id="ARBA00005615"/>
    </source>
</evidence>
<feature type="signal peptide" evidence="9">
    <location>
        <begin position="1"/>
        <end position="20"/>
    </location>
</feature>